<organism evidence="1 2">
    <name type="scientific">Panagrolaimus sp. ES5</name>
    <dbReference type="NCBI Taxonomy" id="591445"/>
    <lineage>
        <taxon>Eukaryota</taxon>
        <taxon>Metazoa</taxon>
        <taxon>Ecdysozoa</taxon>
        <taxon>Nematoda</taxon>
        <taxon>Chromadorea</taxon>
        <taxon>Rhabditida</taxon>
        <taxon>Tylenchina</taxon>
        <taxon>Panagrolaimomorpha</taxon>
        <taxon>Panagrolaimoidea</taxon>
        <taxon>Panagrolaimidae</taxon>
        <taxon>Panagrolaimus</taxon>
    </lineage>
</organism>
<evidence type="ECO:0000313" key="2">
    <source>
        <dbReference type="WBParaSite" id="ES5_v2.g12925.t1"/>
    </source>
</evidence>
<evidence type="ECO:0000313" key="1">
    <source>
        <dbReference type="Proteomes" id="UP000887579"/>
    </source>
</evidence>
<dbReference type="WBParaSite" id="ES5_v2.g12925.t1">
    <property type="protein sequence ID" value="ES5_v2.g12925.t1"/>
    <property type="gene ID" value="ES5_v2.g12925"/>
</dbReference>
<proteinExistence type="predicted"/>
<sequence>MFRYVIPTVFFSLMITAFVSNGFLNVDPAPDGTYYFNSKSHHDIPGRAVTQSREVQLTDQTNNNANIISKLRSLYDNLEWADLSTITEAIPKIIIGMVSNFK</sequence>
<reference evidence="2" key="1">
    <citation type="submission" date="2022-11" db="UniProtKB">
        <authorList>
            <consortium name="WormBaseParasite"/>
        </authorList>
    </citation>
    <scope>IDENTIFICATION</scope>
</reference>
<accession>A0AC34F6R5</accession>
<dbReference type="Proteomes" id="UP000887579">
    <property type="component" value="Unplaced"/>
</dbReference>
<name>A0AC34F6R5_9BILA</name>
<protein>
    <submittedName>
        <fullName evidence="2">Uncharacterized protein</fullName>
    </submittedName>
</protein>